<dbReference type="InterPro" id="IPR050109">
    <property type="entry name" value="HTH-type_TetR-like_transc_reg"/>
</dbReference>
<keyword evidence="1 2" id="KW-0238">DNA-binding</keyword>
<evidence type="ECO:0000256" key="1">
    <source>
        <dbReference type="ARBA" id="ARBA00023125"/>
    </source>
</evidence>
<dbReference type="InterPro" id="IPR015292">
    <property type="entry name" value="Tscrpt_reg_YbiH_C"/>
</dbReference>
<dbReference type="PANTHER" id="PTHR30055">
    <property type="entry name" value="HTH-TYPE TRANSCRIPTIONAL REGULATOR RUTR"/>
    <property type="match status" value="1"/>
</dbReference>
<dbReference type="SUPFAM" id="SSF46689">
    <property type="entry name" value="Homeodomain-like"/>
    <property type="match status" value="1"/>
</dbReference>
<accession>A0A401G3J4</accession>
<feature type="domain" description="HTH tetR-type" evidence="3">
    <location>
        <begin position="4"/>
        <end position="64"/>
    </location>
</feature>
<dbReference type="Pfam" id="PF00440">
    <property type="entry name" value="TetR_N"/>
    <property type="match status" value="1"/>
</dbReference>
<dbReference type="PANTHER" id="PTHR30055:SF226">
    <property type="entry name" value="HTH-TYPE TRANSCRIPTIONAL REGULATOR PKSA"/>
    <property type="match status" value="1"/>
</dbReference>
<dbReference type="RefSeq" id="WP_124330729.1">
    <property type="nucleotide sequence ID" value="NZ_BEXT01000001.1"/>
</dbReference>
<dbReference type="GO" id="GO:0003700">
    <property type="term" value="F:DNA-binding transcription factor activity"/>
    <property type="evidence" value="ECO:0007669"/>
    <property type="project" value="TreeGrafter"/>
</dbReference>
<keyword evidence="5" id="KW-1185">Reference proteome</keyword>
<dbReference type="PRINTS" id="PR00455">
    <property type="entry name" value="HTHTETR"/>
</dbReference>
<organism evidence="4 5">
    <name type="scientific">Desulfonema ishimotonii</name>
    <dbReference type="NCBI Taxonomy" id="45657"/>
    <lineage>
        <taxon>Bacteria</taxon>
        <taxon>Pseudomonadati</taxon>
        <taxon>Thermodesulfobacteriota</taxon>
        <taxon>Desulfobacteria</taxon>
        <taxon>Desulfobacterales</taxon>
        <taxon>Desulfococcaceae</taxon>
        <taxon>Desulfonema</taxon>
    </lineage>
</organism>
<evidence type="ECO:0000313" key="4">
    <source>
        <dbReference type="EMBL" id="GBC63685.1"/>
    </source>
</evidence>
<comment type="caution">
    <text evidence="4">The sequence shown here is derived from an EMBL/GenBank/DDBJ whole genome shotgun (WGS) entry which is preliminary data.</text>
</comment>
<sequence>MTDLNTGERILEAAADIFGQKGYKASTIRQICEKADANVAAVNYHFRDKKGLYQAVIEHLFASGFRAYPPDMGTAPDDPPEKRLHAFVRAFFLRISGEKGWMQFENRGRLMFKELTDPTPALNHVIDQYIRPLKAVLAEIVAELLGPAATPDNVTRCVLSVVGQCGHYAIARPVIERIARGYESGPKTIDRIARHVTAFSLGGIQRIRQESEPKEENRYP</sequence>
<protein>
    <submittedName>
        <fullName evidence="4">DUF1956 domain-containing protein</fullName>
    </submittedName>
</protein>
<dbReference type="InterPro" id="IPR023772">
    <property type="entry name" value="DNA-bd_HTH_TetR-type_CS"/>
</dbReference>
<dbReference type="Proteomes" id="UP000288096">
    <property type="component" value="Unassembled WGS sequence"/>
</dbReference>
<dbReference type="InterPro" id="IPR009057">
    <property type="entry name" value="Homeodomain-like_sf"/>
</dbReference>
<dbReference type="GO" id="GO:0000976">
    <property type="term" value="F:transcription cis-regulatory region binding"/>
    <property type="evidence" value="ECO:0007669"/>
    <property type="project" value="TreeGrafter"/>
</dbReference>
<reference evidence="5" key="1">
    <citation type="submission" date="2017-11" db="EMBL/GenBank/DDBJ databases">
        <authorList>
            <person name="Watanabe M."/>
            <person name="Kojima H."/>
        </authorList>
    </citation>
    <scope>NUCLEOTIDE SEQUENCE [LARGE SCALE GENOMIC DNA]</scope>
    <source>
        <strain evidence="5">Tokyo 01</strain>
    </source>
</reference>
<gene>
    <name evidence="4" type="ORF">DENIS_4683</name>
</gene>
<proteinExistence type="predicted"/>
<dbReference type="AlphaFoldDB" id="A0A401G3J4"/>
<dbReference type="EMBL" id="BEXT01000001">
    <property type="protein sequence ID" value="GBC63685.1"/>
    <property type="molecule type" value="Genomic_DNA"/>
</dbReference>
<name>A0A401G3J4_9BACT</name>
<dbReference type="SUPFAM" id="SSF48498">
    <property type="entry name" value="Tetracyclin repressor-like, C-terminal domain"/>
    <property type="match status" value="1"/>
</dbReference>
<dbReference type="Gene3D" id="1.10.357.10">
    <property type="entry name" value="Tetracycline Repressor, domain 2"/>
    <property type="match status" value="1"/>
</dbReference>
<reference evidence="5" key="2">
    <citation type="submission" date="2019-01" db="EMBL/GenBank/DDBJ databases">
        <title>Genome sequence of Desulfonema ishimotonii strain Tokyo 01.</title>
        <authorList>
            <person name="Fukui M."/>
        </authorList>
    </citation>
    <scope>NUCLEOTIDE SEQUENCE [LARGE SCALE GENOMIC DNA]</scope>
    <source>
        <strain evidence="5">Tokyo 01</strain>
    </source>
</reference>
<dbReference type="Pfam" id="PF09209">
    <property type="entry name" value="CecR_C"/>
    <property type="match status" value="1"/>
</dbReference>
<evidence type="ECO:0000259" key="3">
    <source>
        <dbReference type="PROSITE" id="PS50977"/>
    </source>
</evidence>
<dbReference type="PROSITE" id="PS01081">
    <property type="entry name" value="HTH_TETR_1"/>
    <property type="match status" value="1"/>
</dbReference>
<dbReference type="OrthoDB" id="9790413at2"/>
<dbReference type="Gene3D" id="1.10.10.60">
    <property type="entry name" value="Homeodomain-like"/>
    <property type="match status" value="1"/>
</dbReference>
<feature type="DNA-binding region" description="H-T-H motif" evidence="2">
    <location>
        <begin position="27"/>
        <end position="46"/>
    </location>
</feature>
<dbReference type="InterPro" id="IPR036271">
    <property type="entry name" value="Tet_transcr_reg_TetR-rel_C_sf"/>
</dbReference>
<evidence type="ECO:0000313" key="5">
    <source>
        <dbReference type="Proteomes" id="UP000288096"/>
    </source>
</evidence>
<dbReference type="InterPro" id="IPR001647">
    <property type="entry name" value="HTH_TetR"/>
</dbReference>
<dbReference type="PROSITE" id="PS50977">
    <property type="entry name" value="HTH_TETR_2"/>
    <property type="match status" value="1"/>
</dbReference>
<evidence type="ECO:0000256" key="2">
    <source>
        <dbReference type="PROSITE-ProRule" id="PRU00335"/>
    </source>
</evidence>